<evidence type="ECO:0000259" key="2">
    <source>
        <dbReference type="Pfam" id="PF02563"/>
    </source>
</evidence>
<dbReference type="RefSeq" id="WP_032516480.1">
    <property type="nucleotide sequence ID" value="NZ_JNAO01000013.1"/>
</dbReference>
<name>A0A0A2AIH2_PROMR</name>
<dbReference type="Pfam" id="PF02563">
    <property type="entry name" value="Poly_export"/>
    <property type="match status" value="1"/>
</dbReference>
<dbReference type="InterPro" id="IPR049712">
    <property type="entry name" value="Poly_export"/>
</dbReference>
<reference evidence="5" key="1">
    <citation type="journal article" date="2014" name="Sci. Data">
        <title>Genomes of diverse isolates of the marine cyanobacterium Prochlorococcus.</title>
        <authorList>
            <person name="Biller S."/>
            <person name="Berube P."/>
            <person name="Thompson J."/>
            <person name="Kelly L."/>
            <person name="Roggensack S."/>
            <person name="Awad L."/>
            <person name="Roache-Johnson K."/>
            <person name="Ding H."/>
            <person name="Giovannoni S.J."/>
            <person name="Moore L.R."/>
            <person name="Chisholm S.W."/>
        </authorList>
    </citation>
    <scope>NUCLEOTIDE SEQUENCE [LARGE SCALE GENOMIC DNA]</scope>
    <source>
        <strain evidence="5">MIT 9314</strain>
    </source>
</reference>
<dbReference type="PANTHER" id="PTHR33619:SF3">
    <property type="entry name" value="POLYSACCHARIDE EXPORT PROTEIN GFCE-RELATED"/>
    <property type="match status" value="1"/>
</dbReference>
<dbReference type="AlphaFoldDB" id="A0A0A2AIH2"/>
<comment type="caution">
    <text evidence="4">The sequence shown here is derived from an EMBL/GenBank/DDBJ whole genome shotgun (WGS) entry which is preliminary data.</text>
</comment>
<feature type="domain" description="Soluble ligand binding" evidence="3">
    <location>
        <begin position="132"/>
        <end position="147"/>
    </location>
</feature>
<dbReference type="InterPro" id="IPR003715">
    <property type="entry name" value="Poly_export_N"/>
</dbReference>
<dbReference type="PANTHER" id="PTHR33619">
    <property type="entry name" value="POLYSACCHARIDE EXPORT PROTEIN GFCE-RELATED"/>
    <property type="match status" value="1"/>
</dbReference>
<evidence type="ECO:0000259" key="3">
    <source>
        <dbReference type="Pfam" id="PF10531"/>
    </source>
</evidence>
<protein>
    <submittedName>
        <fullName evidence="4">Polysaccharide export-related periplasmic protein</fullName>
    </submittedName>
</protein>
<dbReference type="InterPro" id="IPR019554">
    <property type="entry name" value="Soluble_ligand-bd"/>
</dbReference>
<evidence type="ECO:0000313" key="4">
    <source>
        <dbReference type="EMBL" id="KGG00330.1"/>
    </source>
</evidence>
<proteinExistence type="predicted"/>
<dbReference type="GO" id="GO:0015159">
    <property type="term" value="F:polysaccharide transmembrane transporter activity"/>
    <property type="evidence" value="ECO:0007669"/>
    <property type="project" value="InterPro"/>
</dbReference>
<dbReference type="eggNOG" id="COG1596">
    <property type="taxonomic scope" value="Bacteria"/>
</dbReference>
<dbReference type="Pfam" id="PF10531">
    <property type="entry name" value="SLBB"/>
    <property type="match status" value="1"/>
</dbReference>
<dbReference type="Proteomes" id="UP000030533">
    <property type="component" value="Unassembled WGS sequence"/>
</dbReference>
<dbReference type="EMBL" id="JNAO01000013">
    <property type="protein sequence ID" value="KGG00330.1"/>
    <property type="molecule type" value="Genomic_DNA"/>
</dbReference>
<gene>
    <name evidence="4" type="ORF">EU98_1862</name>
</gene>
<keyword evidence="1" id="KW-0732">Signal</keyword>
<sequence>MLKIFNLKKRNFLFFFIAILLFSQSKINKVYSEIKNIQNTIDIEYLENTNDNFYILGEGDFLSIKVLEFIDNLSKIQVLIDMQGNIVLPEIGRVYVSGLTINELENLLNKKFQKIIIEPDIKISIITPKPIKVTVSGEVKNPGMYTFFYGDPLPNNEETSFGTLGFTPTVFNAIQKAGGISPYSDLTNIEVIRQNSLSNGGGQIKTNLNLLEVLTTGDKSQNIKLNNNDNIYVAKGNEKITFKIKEALKSNINSPFINVYISGDIRSPGPLNLKRDTDLNTAILISGGQSFFKGNVTLSRFTSDGGYSNKKFRFNRNNKRGSKKNPYLKEGDIIYVGKHSLKVVNEIVNDLTRPFVGIYSTYKIFD</sequence>
<dbReference type="Gene3D" id="3.30.1950.10">
    <property type="entry name" value="wza like domain"/>
    <property type="match status" value="1"/>
</dbReference>
<organism evidence="4 5">
    <name type="scientific">Prochlorococcus marinus str. MIT 9314</name>
    <dbReference type="NCBI Taxonomy" id="167548"/>
    <lineage>
        <taxon>Bacteria</taxon>
        <taxon>Bacillati</taxon>
        <taxon>Cyanobacteriota</taxon>
        <taxon>Cyanophyceae</taxon>
        <taxon>Synechococcales</taxon>
        <taxon>Prochlorococcaceae</taxon>
        <taxon>Prochlorococcus</taxon>
    </lineage>
</organism>
<feature type="domain" description="Polysaccharide export protein N-terminal" evidence="2">
    <location>
        <begin position="51"/>
        <end position="125"/>
    </location>
</feature>
<dbReference type="Gene3D" id="3.10.560.10">
    <property type="entry name" value="Outer membrane lipoprotein wza domain like"/>
    <property type="match status" value="2"/>
</dbReference>
<evidence type="ECO:0000256" key="1">
    <source>
        <dbReference type="ARBA" id="ARBA00022729"/>
    </source>
</evidence>
<accession>A0A0A2AIH2</accession>
<evidence type="ECO:0000313" key="5">
    <source>
        <dbReference type="Proteomes" id="UP000030533"/>
    </source>
</evidence>
<dbReference type="STRING" id="167548.EU98_1862"/>